<comment type="subunit">
    <text evidence="4">Homodimer. Part of the ribosomal stalk of the 50S ribosomal subunit. Forms a multimeric L10(L12)X complex, where L10 forms an elongated spine to which 2 to 4 L12 dimers bind in a sequential fashion. Binds GTP-bound translation factors.</text>
</comment>
<proteinExistence type="inferred from homology"/>
<sequence>MALSKDDILNAIAEMSVMEVVELVEAMEEKFGVSAEAAVAAAPAAAAGDAGAAEEQTEFDVVLTGPGEKKVNVIKAVRELTGLGLKEAKEMVDGAPSTVKEGVSKDEAEEAKKKLEEAGASVELK</sequence>
<evidence type="ECO:0000259" key="7">
    <source>
        <dbReference type="Pfam" id="PF16320"/>
    </source>
</evidence>
<feature type="domain" description="Large ribosomal subunit protein bL12 C-terminal" evidence="6">
    <location>
        <begin position="59"/>
        <end position="125"/>
    </location>
</feature>
<protein>
    <recommendedName>
        <fullName evidence="4">Large ribosomal subunit protein bL12</fullName>
    </recommendedName>
</protein>
<comment type="function">
    <text evidence="4">Forms part of the ribosomal stalk which helps the ribosome interact with GTP-bound translation factors. Is thus essential for accurate translation.</text>
</comment>
<feature type="domain" description="Large ribosomal subunit protein bL12 oligomerization" evidence="7">
    <location>
        <begin position="5"/>
        <end position="50"/>
    </location>
</feature>
<gene>
    <name evidence="4 8" type="primary">rplL</name>
    <name evidence="8" type="ORF">LPB19_06255</name>
</gene>
<evidence type="ECO:0000256" key="1">
    <source>
        <dbReference type="ARBA" id="ARBA00007197"/>
    </source>
</evidence>
<dbReference type="InterPro" id="IPR014719">
    <property type="entry name" value="Ribosomal_bL12_C/ClpS-like"/>
</dbReference>
<evidence type="ECO:0000256" key="5">
    <source>
        <dbReference type="SAM" id="MobiDB-lite"/>
    </source>
</evidence>
<accession>A0ABX7MUY8</accession>
<dbReference type="EMBL" id="CP071247">
    <property type="protein sequence ID" value="QSP95989.1"/>
    <property type="molecule type" value="Genomic_DNA"/>
</dbReference>
<dbReference type="HAMAP" id="MF_00368">
    <property type="entry name" value="Ribosomal_bL12"/>
    <property type="match status" value="1"/>
</dbReference>
<dbReference type="InterPro" id="IPR000206">
    <property type="entry name" value="Ribosomal_bL12"/>
</dbReference>
<keyword evidence="2 4" id="KW-0689">Ribosomal protein</keyword>
<feature type="compositionally biased region" description="Basic and acidic residues" evidence="5">
    <location>
        <begin position="102"/>
        <end position="117"/>
    </location>
</feature>
<dbReference type="InterPro" id="IPR036235">
    <property type="entry name" value="Ribosomal_bL12_oligo_N_sf"/>
</dbReference>
<dbReference type="Gene3D" id="1.20.5.710">
    <property type="entry name" value="Single helix bin"/>
    <property type="match status" value="1"/>
</dbReference>
<name>A0ABX7MUY8_9GAMM</name>
<dbReference type="CDD" id="cd00387">
    <property type="entry name" value="Ribosomal_L7_L12"/>
    <property type="match status" value="1"/>
</dbReference>
<dbReference type="InterPro" id="IPR008932">
    <property type="entry name" value="Ribosomal_bL12_oligo"/>
</dbReference>
<dbReference type="InterPro" id="IPR013823">
    <property type="entry name" value="Ribosomal_bL12_C"/>
</dbReference>
<dbReference type="Pfam" id="PF00542">
    <property type="entry name" value="Ribosomal_L12"/>
    <property type="match status" value="1"/>
</dbReference>
<organism evidence="8 9">
    <name type="scientific">Marinobacter salinisoli</name>
    <dbReference type="NCBI Taxonomy" id="2769486"/>
    <lineage>
        <taxon>Bacteria</taxon>
        <taxon>Pseudomonadati</taxon>
        <taxon>Pseudomonadota</taxon>
        <taxon>Gammaproteobacteria</taxon>
        <taxon>Pseudomonadales</taxon>
        <taxon>Marinobacteraceae</taxon>
        <taxon>Marinobacter</taxon>
    </lineage>
</organism>
<dbReference type="PANTHER" id="PTHR45987">
    <property type="entry name" value="39S RIBOSOMAL PROTEIN L12"/>
    <property type="match status" value="1"/>
</dbReference>
<dbReference type="Proteomes" id="UP000663555">
    <property type="component" value="Chromosome"/>
</dbReference>
<evidence type="ECO:0000259" key="6">
    <source>
        <dbReference type="Pfam" id="PF00542"/>
    </source>
</evidence>
<dbReference type="PANTHER" id="PTHR45987:SF4">
    <property type="entry name" value="LARGE RIBOSOMAL SUBUNIT PROTEIN BL12M"/>
    <property type="match status" value="1"/>
</dbReference>
<dbReference type="RefSeq" id="WP_206645223.1">
    <property type="nucleotide sequence ID" value="NZ_CP071247.1"/>
</dbReference>
<keyword evidence="9" id="KW-1185">Reference proteome</keyword>
<dbReference type="NCBIfam" id="TIGR00855">
    <property type="entry name" value="L12"/>
    <property type="match status" value="1"/>
</dbReference>
<evidence type="ECO:0000313" key="9">
    <source>
        <dbReference type="Proteomes" id="UP000663555"/>
    </source>
</evidence>
<comment type="similarity">
    <text evidence="1 4">Belongs to the bacterial ribosomal protein bL12 family.</text>
</comment>
<evidence type="ECO:0000256" key="4">
    <source>
        <dbReference type="HAMAP-Rule" id="MF_00368"/>
    </source>
</evidence>
<feature type="region of interest" description="Disordered" evidence="5">
    <location>
        <begin position="95"/>
        <end position="125"/>
    </location>
</feature>
<dbReference type="SUPFAM" id="SSF54736">
    <property type="entry name" value="ClpS-like"/>
    <property type="match status" value="1"/>
</dbReference>
<evidence type="ECO:0000256" key="2">
    <source>
        <dbReference type="ARBA" id="ARBA00022980"/>
    </source>
</evidence>
<keyword evidence="3 4" id="KW-0687">Ribonucleoprotein</keyword>
<reference evidence="8 9" key="1">
    <citation type="submission" date="2021-03" db="EMBL/GenBank/DDBJ databases">
        <title>Genome sequencing of Marinobacter sp. LPB0319.</title>
        <authorList>
            <person name="Kim J."/>
        </authorList>
    </citation>
    <scope>NUCLEOTIDE SEQUENCE [LARGE SCALE GENOMIC DNA]</scope>
    <source>
        <strain evidence="8 9">LPB0319</strain>
    </source>
</reference>
<evidence type="ECO:0000256" key="3">
    <source>
        <dbReference type="ARBA" id="ARBA00023274"/>
    </source>
</evidence>
<dbReference type="Gene3D" id="3.30.1390.10">
    <property type="match status" value="1"/>
</dbReference>
<dbReference type="GO" id="GO:0005840">
    <property type="term" value="C:ribosome"/>
    <property type="evidence" value="ECO:0007669"/>
    <property type="project" value="UniProtKB-KW"/>
</dbReference>
<evidence type="ECO:0000313" key="8">
    <source>
        <dbReference type="EMBL" id="QSP95989.1"/>
    </source>
</evidence>
<dbReference type="SUPFAM" id="SSF48300">
    <property type="entry name" value="Ribosomal protein L7/12, oligomerisation (N-terminal) domain"/>
    <property type="match status" value="1"/>
</dbReference>
<dbReference type="Pfam" id="PF16320">
    <property type="entry name" value="Ribosomal_L12_N"/>
    <property type="match status" value="1"/>
</dbReference>